<dbReference type="Proteomes" id="UP000198802">
    <property type="component" value="Unassembled WGS sequence"/>
</dbReference>
<sequence>MNKATRILRTVVVGALLAVVAGCGGSSDTSAPEASCSSPGVTADKVEAGVVISDSGSGSDAFSSARAGVNARFRLANANGGVHGRDIEYTWRDDASQPEESVRAANELVQKESVFGILPITTALTGALDGLQKDGVPVVGFALPSWSSYNNLFAYSYISDPTAIGRYFMNAGATKVGFVMTGTAESTTQAAQKYLRAFAAIGLDTTDMTPYVASVDSPTQIMGRLKDVGVDALIGFTVPTDLANLIGAARDIGMPLKATISLTGYDQTVLQSLGQKLAGVSFDVHFRPFESPDAAIDTYRKAMATFSPETQSDQQWAMWGYIYADMFVKGLEVAGDCPTRESFITGLRQVHQYNAGGLIETVDFATNATQPAPCMSFVQINAAGSAFELVNERLCHDGTAGQ</sequence>
<evidence type="ECO:0000313" key="4">
    <source>
        <dbReference type="EMBL" id="CUU55345.1"/>
    </source>
</evidence>
<dbReference type="SUPFAM" id="SSF53822">
    <property type="entry name" value="Periplasmic binding protein-like I"/>
    <property type="match status" value="1"/>
</dbReference>
<dbReference type="PANTHER" id="PTHR47235:SF1">
    <property type="entry name" value="BLR6548 PROTEIN"/>
    <property type="match status" value="1"/>
</dbReference>
<dbReference type="CDD" id="cd06341">
    <property type="entry name" value="PBP1_ABC_ligand_binding-like"/>
    <property type="match status" value="1"/>
</dbReference>
<dbReference type="AlphaFoldDB" id="A0A0S4QIL1"/>
<evidence type="ECO:0000256" key="1">
    <source>
        <dbReference type="ARBA" id="ARBA00010062"/>
    </source>
</evidence>
<name>A0A0S4QIL1_9ACTN</name>
<feature type="domain" description="Leucine-binding protein" evidence="3">
    <location>
        <begin position="46"/>
        <end position="384"/>
    </location>
</feature>
<proteinExistence type="inferred from homology"/>
<reference evidence="5" key="1">
    <citation type="submission" date="2015-11" db="EMBL/GenBank/DDBJ databases">
        <authorList>
            <person name="Varghese N."/>
        </authorList>
    </citation>
    <scope>NUCLEOTIDE SEQUENCE [LARGE SCALE GENOMIC DNA]</scope>
    <source>
        <strain evidence="5">DSM 45899</strain>
    </source>
</reference>
<evidence type="ECO:0000256" key="2">
    <source>
        <dbReference type="ARBA" id="ARBA00022729"/>
    </source>
</evidence>
<dbReference type="InterPro" id="IPR028082">
    <property type="entry name" value="Peripla_BP_I"/>
</dbReference>
<dbReference type="PROSITE" id="PS51257">
    <property type="entry name" value="PROKAR_LIPOPROTEIN"/>
    <property type="match status" value="1"/>
</dbReference>
<gene>
    <name evidence="4" type="ORF">Ga0074812_104427</name>
</gene>
<evidence type="ECO:0000313" key="5">
    <source>
        <dbReference type="Proteomes" id="UP000198802"/>
    </source>
</evidence>
<dbReference type="Gene3D" id="3.40.50.2300">
    <property type="match status" value="2"/>
</dbReference>
<comment type="similarity">
    <text evidence="1">Belongs to the leucine-binding protein family.</text>
</comment>
<dbReference type="PANTHER" id="PTHR47235">
    <property type="entry name" value="BLR6548 PROTEIN"/>
    <property type="match status" value="1"/>
</dbReference>
<dbReference type="EMBL" id="FAOZ01000004">
    <property type="protein sequence ID" value="CUU55345.1"/>
    <property type="molecule type" value="Genomic_DNA"/>
</dbReference>
<accession>A0A0S4QIL1</accession>
<dbReference type="InterPro" id="IPR028081">
    <property type="entry name" value="Leu-bd"/>
</dbReference>
<evidence type="ECO:0000259" key="3">
    <source>
        <dbReference type="Pfam" id="PF13458"/>
    </source>
</evidence>
<keyword evidence="2" id="KW-0732">Signal</keyword>
<dbReference type="RefSeq" id="WP_091273659.1">
    <property type="nucleotide sequence ID" value="NZ_FAOZ01000004.1"/>
</dbReference>
<dbReference type="Pfam" id="PF13458">
    <property type="entry name" value="Peripla_BP_6"/>
    <property type="match status" value="1"/>
</dbReference>
<protein>
    <submittedName>
        <fullName evidence="4">ABC-type branched-chain amino acid transport system, substrate-binding protein</fullName>
    </submittedName>
</protein>
<organism evidence="4 5">
    <name type="scientific">Parafrankia irregularis</name>
    <dbReference type="NCBI Taxonomy" id="795642"/>
    <lineage>
        <taxon>Bacteria</taxon>
        <taxon>Bacillati</taxon>
        <taxon>Actinomycetota</taxon>
        <taxon>Actinomycetes</taxon>
        <taxon>Frankiales</taxon>
        <taxon>Frankiaceae</taxon>
        <taxon>Parafrankia</taxon>
    </lineage>
</organism>
<keyword evidence="5" id="KW-1185">Reference proteome</keyword>